<dbReference type="Pfam" id="PF00149">
    <property type="entry name" value="Metallophos"/>
    <property type="match status" value="1"/>
</dbReference>
<sequence>MFGLFRAKSAPDLLVDPPHLGEGRRVYAIGDIHGRLDLLKDLIDMIAADDHARGASGTTELIMLGDFVDRGPESAGVLDYLLRLRTWWPSITCLQGNHEEVFLMAARGDEAALRFMTRIGGRETLLSYGATENDLDQMTLGELRDWLMAAVPDAHLQFMESMADRVLIGDYAFVHAGIRPRVPMEEQEGKDLRWIREEFLSFEQPHPYFVIHGHSITSGVDQRGNRMGIDTGAYASGVLTAVGLEGNDQWFLSTSGPGTGDFSGIDD</sequence>
<dbReference type="InterPro" id="IPR029052">
    <property type="entry name" value="Metallo-depent_PP-like"/>
</dbReference>
<dbReference type="CDD" id="cd00144">
    <property type="entry name" value="MPP_PPP_family"/>
    <property type="match status" value="1"/>
</dbReference>
<dbReference type="RefSeq" id="WP_184155641.1">
    <property type="nucleotide sequence ID" value="NZ_JACHKA010000001.1"/>
</dbReference>
<dbReference type="InterPro" id="IPR050126">
    <property type="entry name" value="Ap4A_hydrolase"/>
</dbReference>
<keyword evidence="3" id="KW-1185">Reference proteome</keyword>
<comment type="caution">
    <text evidence="2">The sequence shown here is derived from an EMBL/GenBank/DDBJ whole genome shotgun (WGS) entry which is preliminary data.</text>
</comment>
<evidence type="ECO:0000313" key="3">
    <source>
        <dbReference type="Proteomes" id="UP001138540"/>
    </source>
</evidence>
<dbReference type="EMBL" id="JACHKA010000001">
    <property type="protein sequence ID" value="MBB5987231.1"/>
    <property type="molecule type" value="Genomic_DNA"/>
</dbReference>
<dbReference type="PANTHER" id="PTHR42850">
    <property type="entry name" value="METALLOPHOSPHOESTERASE"/>
    <property type="match status" value="1"/>
</dbReference>
<proteinExistence type="predicted"/>
<organism evidence="2 3">
    <name type="scientific">Sphingobium lignivorans</name>
    <dbReference type="NCBI Taxonomy" id="2735886"/>
    <lineage>
        <taxon>Bacteria</taxon>
        <taxon>Pseudomonadati</taxon>
        <taxon>Pseudomonadota</taxon>
        <taxon>Alphaproteobacteria</taxon>
        <taxon>Sphingomonadales</taxon>
        <taxon>Sphingomonadaceae</taxon>
        <taxon>Sphingobium</taxon>
    </lineage>
</organism>
<dbReference type="GO" id="GO:0004722">
    <property type="term" value="F:protein serine/threonine phosphatase activity"/>
    <property type="evidence" value="ECO:0007669"/>
    <property type="project" value="UniProtKB-EC"/>
</dbReference>
<gene>
    <name evidence="2" type="ORF">HNP60_003205</name>
</gene>
<dbReference type="PANTHER" id="PTHR42850:SF4">
    <property type="entry name" value="ZINC-DEPENDENT ENDOPOLYPHOSPHATASE"/>
    <property type="match status" value="1"/>
</dbReference>
<dbReference type="Proteomes" id="UP001138540">
    <property type="component" value="Unassembled WGS sequence"/>
</dbReference>
<accession>A0ABR6NJF2</accession>
<dbReference type="EC" id="3.1.3.16" evidence="2"/>
<evidence type="ECO:0000313" key="2">
    <source>
        <dbReference type="EMBL" id="MBB5987231.1"/>
    </source>
</evidence>
<name>A0ABR6NJF2_9SPHN</name>
<evidence type="ECO:0000259" key="1">
    <source>
        <dbReference type="Pfam" id="PF00149"/>
    </source>
</evidence>
<feature type="domain" description="Calcineurin-like phosphoesterase" evidence="1">
    <location>
        <begin position="25"/>
        <end position="218"/>
    </location>
</feature>
<dbReference type="InterPro" id="IPR004843">
    <property type="entry name" value="Calcineurin-like_PHP"/>
</dbReference>
<dbReference type="Gene3D" id="3.60.21.10">
    <property type="match status" value="1"/>
</dbReference>
<dbReference type="SUPFAM" id="SSF56300">
    <property type="entry name" value="Metallo-dependent phosphatases"/>
    <property type="match status" value="1"/>
</dbReference>
<keyword evidence="2" id="KW-0378">Hydrolase</keyword>
<reference evidence="2 3" key="1">
    <citation type="submission" date="2020-08" db="EMBL/GenBank/DDBJ databases">
        <title>Exploring microbial biodiversity for novel pathways involved in the catabolism of aromatic compounds derived from lignin.</title>
        <authorList>
            <person name="Elkins J."/>
        </authorList>
    </citation>
    <scope>NUCLEOTIDE SEQUENCE [LARGE SCALE GENOMIC DNA]</scope>
    <source>
        <strain evidence="2 3">B1D3A</strain>
    </source>
</reference>
<protein>
    <submittedName>
        <fullName evidence="2">Serine/threonine protein phosphatase 1</fullName>
        <ecNumber evidence="2">3.1.3.16</ecNumber>
    </submittedName>
</protein>